<dbReference type="InterPro" id="IPR001227">
    <property type="entry name" value="Ac_transferase_dom_sf"/>
</dbReference>
<keyword evidence="2 6" id="KW-0808">Transferase</keyword>
<dbReference type="InterPro" id="IPR016036">
    <property type="entry name" value="Malonyl_transacylase_ACP-bd"/>
</dbReference>
<dbReference type="EMBL" id="RQZG01000001">
    <property type="protein sequence ID" value="RRD06960.1"/>
    <property type="molecule type" value="Genomic_DNA"/>
</dbReference>
<evidence type="ECO:0000256" key="2">
    <source>
        <dbReference type="ARBA" id="ARBA00022679"/>
    </source>
</evidence>
<evidence type="ECO:0000256" key="4">
    <source>
        <dbReference type="ARBA" id="ARBA00048462"/>
    </source>
</evidence>
<dbReference type="SUPFAM" id="SSF52151">
    <property type="entry name" value="FabD/lysophospholipase-like"/>
    <property type="match status" value="1"/>
</dbReference>
<dbReference type="InterPro" id="IPR050858">
    <property type="entry name" value="Mal-CoA-ACP_Trans/PKS_FabD"/>
</dbReference>
<comment type="catalytic activity">
    <reaction evidence="4">
        <text>holo-[ACP] + malonyl-CoA = malonyl-[ACP] + CoA</text>
        <dbReference type="Rhea" id="RHEA:41792"/>
        <dbReference type="Rhea" id="RHEA-COMP:9623"/>
        <dbReference type="Rhea" id="RHEA-COMP:9685"/>
        <dbReference type="ChEBI" id="CHEBI:57287"/>
        <dbReference type="ChEBI" id="CHEBI:57384"/>
        <dbReference type="ChEBI" id="CHEBI:64479"/>
        <dbReference type="ChEBI" id="CHEBI:78449"/>
        <dbReference type="EC" id="2.3.1.39"/>
    </reaction>
</comment>
<dbReference type="PANTHER" id="PTHR42681">
    <property type="entry name" value="MALONYL-COA-ACYL CARRIER PROTEIN TRANSACYLASE, MITOCHONDRIAL"/>
    <property type="match status" value="1"/>
</dbReference>
<dbReference type="Gene3D" id="3.40.366.10">
    <property type="entry name" value="Malonyl-Coenzyme A Acyl Carrier Protein, domain 2"/>
    <property type="match status" value="1"/>
</dbReference>
<protein>
    <recommendedName>
        <fullName evidence="1">[acyl-carrier-protein] S-malonyltransferase</fullName>
        <ecNumber evidence="1">2.3.1.39</ecNumber>
    </recommendedName>
</protein>
<dbReference type="GO" id="GO:0004314">
    <property type="term" value="F:[acyl-carrier-protein] S-malonyltransferase activity"/>
    <property type="evidence" value="ECO:0007669"/>
    <property type="project" value="UniProtKB-EC"/>
</dbReference>
<dbReference type="InterPro" id="IPR014043">
    <property type="entry name" value="Acyl_transferase_dom"/>
</dbReference>
<dbReference type="AlphaFoldDB" id="A0A3P1TCL0"/>
<evidence type="ECO:0000256" key="3">
    <source>
        <dbReference type="ARBA" id="ARBA00023315"/>
    </source>
</evidence>
<gene>
    <name evidence="6" type="ORF">EII34_00175</name>
</gene>
<dbReference type="GO" id="GO:0006633">
    <property type="term" value="P:fatty acid biosynthetic process"/>
    <property type="evidence" value="ECO:0007669"/>
    <property type="project" value="TreeGrafter"/>
</dbReference>
<dbReference type="GO" id="GO:0005829">
    <property type="term" value="C:cytosol"/>
    <property type="evidence" value="ECO:0007669"/>
    <property type="project" value="TreeGrafter"/>
</dbReference>
<dbReference type="SUPFAM" id="SSF55048">
    <property type="entry name" value="Probable ACP-binding domain of malonyl-CoA ACP transacylase"/>
    <property type="match status" value="1"/>
</dbReference>
<dbReference type="Proteomes" id="UP000280819">
    <property type="component" value="Unassembled WGS sequence"/>
</dbReference>
<dbReference type="RefSeq" id="WP_124841579.1">
    <property type="nucleotide sequence ID" value="NZ_RQZG01000001.1"/>
</dbReference>
<dbReference type="SMART" id="SM00827">
    <property type="entry name" value="PKS_AT"/>
    <property type="match status" value="1"/>
</dbReference>
<dbReference type="OrthoDB" id="3248271at2"/>
<name>A0A3P1TCL0_9ACTN</name>
<comment type="caution">
    <text evidence="6">The sequence shown here is derived from an EMBL/GenBank/DDBJ whole genome shotgun (WGS) entry which is preliminary data.</text>
</comment>
<dbReference type="Gene3D" id="3.30.70.250">
    <property type="entry name" value="Malonyl-CoA ACP transacylase, ACP-binding"/>
    <property type="match status" value="1"/>
</dbReference>
<reference evidence="6 7" key="1">
    <citation type="submission" date="2018-11" db="EMBL/GenBank/DDBJ databases">
        <title>Genomes From Bacteria Associated with the Canine Oral Cavity: a Test Case for Automated Genome-Based Taxonomic Assignment.</title>
        <authorList>
            <person name="Coil D.A."/>
            <person name="Jospin G."/>
            <person name="Darling A.E."/>
            <person name="Wallis C."/>
            <person name="Davis I.J."/>
            <person name="Harris S."/>
            <person name="Eisen J.A."/>
            <person name="Holcombe L.J."/>
            <person name="O'Flynn C."/>
        </authorList>
    </citation>
    <scope>NUCLEOTIDE SEQUENCE [LARGE SCALE GENOMIC DNA]</scope>
    <source>
        <strain evidence="6 7">OH887_COT-365</strain>
    </source>
</reference>
<dbReference type="Pfam" id="PF00698">
    <property type="entry name" value="Acyl_transf_1"/>
    <property type="match status" value="1"/>
</dbReference>
<evidence type="ECO:0000313" key="7">
    <source>
        <dbReference type="Proteomes" id="UP000280819"/>
    </source>
</evidence>
<evidence type="ECO:0000256" key="1">
    <source>
        <dbReference type="ARBA" id="ARBA00013258"/>
    </source>
</evidence>
<proteinExistence type="predicted"/>
<feature type="domain" description="Malonyl-CoA:ACP transacylase (MAT)" evidence="5">
    <location>
        <begin position="5"/>
        <end position="294"/>
    </location>
</feature>
<evidence type="ECO:0000259" key="5">
    <source>
        <dbReference type="SMART" id="SM00827"/>
    </source>
</evidence>
<accession>A0A3P1TCL0</accession>
<evidence type="ECO:0000313" key="6">
    <source>
        <dbReference type="EMBL" id="RRD06960.1"/>
    </source>
</evidence>
<dbReference type="EC" id="2.3.1.39" evidence="1"/>
<organism evidence="6 7">
    <name type="scientific">Arachnia propionica</name>
    <dbReference type="NCBI Taxonomy" id="1750"/>
    <lineage>
        <taxon>Bacteria</taxon>
        <taxon>Bacillati</taxon>
        <taxon>Actinomycetota</taxon>
        <taxon>Actinomycetes</taxon>
        <taxon>Propionibacteriales</taxon>
        <taxon>Propionibacteriaceae</taxon>
        <taxon>Arachnia</taxon>
    </lineage>
</organism>
<sequence length="317" mass="32687">MLAIVAPGQGAQTPGFLTPWLEDPSFSSHLEWLSAAADVDLVAHGTVSDAETIRDTSVAQPLLVASALAAARQLMSAAQEVSADVVAGHSVGELAAAALAGVVSDESAMVLVRERGRGMAAASAVTPTSMTAVIGGDRDEVLAAIETAGLTPANNNGTGQIVAAGTVEQLAALSEAAPRRARLIPLSVAGAFHTHHMTPAVERLASLARAVPTGEPHTRLLSNADGRVVSSGREYLDRLVNQVANPVRWDQCMATMAELGVTGLLELPPAGTLTGIAKRNLKGVEVFNLNAPDQLDEARAFCRAHAEADPHPAPEHA</sequence>
<dbReference type="PANTHER" id="PTHR42681:SF1">
    <property type="entry name" value="MALONYL-COA-ACYL CARRIER PROTEIN TRANSACYLASE, MITOCHONDRIAL"/>
    <property type="match status" value="1"/>
</dbReference>
<keyword evidence="3" id="KW-0012">Acyltransferase</keyword>
<dbReference type="InterPro" id="IPR016035">
    <property type="entry name" value="Acyl_Trfase/lysoPLipase"/>
</dbReference>